<dbReference type="SUPFAM" id="SSF52540">
    <property type="entry name" value="P-loop containing nucleoside triphosphate hydrolases"/>
    <property type="match status" value="1"/>
</dbReference>
<name>A0A9D1ZIA7_9BACE</name>
<dbReference type="PANTHER" id="PTHR33295:SF18">
    <property type="entry name" value="AAA+ ATPASE DOMAIN-CONTAINING PROTEIN"/>
    <property type="match status" value="1"/>
</dbReference>
<keyword evidence="3" id="KW-0547">Nucleotide-binding</keyword>
<comment type="caution">
    <text evidence="3">The sequence shown here is derived from an EMBL/GenBank/DDBJ whole genome shotgun (WGS) entry which is preliminary data.</text>
</comment>
<organism evidence="3 4">
    <name type="scientific">Candidatus Bacteroides pullicola</name>
    <dbReference type="NCBI Taxonomy" id="2838475"/>
    <lineage>
        <taxon>Bacteria</taxon>
        <taxon>Pseudomonadati</taxon>
        <taxon>Bacteroidota</taxon>
        <taxon>Bacteroidia</taxon>
        <taxon>Bacteroidales</taxon>
        <taxon>Bacteroidaceae</taxon>
        <taxon>Bacteroides</taxon>
    </lineage>
</organism>
<evidence type="ECO:0000313" key="4">
    <source>
        <dbReference type="Proteomes" id="UP000886851"/>
    </source>
</evidence>
<dbReference type="GO" id="GO:0005524">
    <property type="term" value="F:ATP binding"/>
    <property type="evidence" value="ECO:0007669"/>
    <property type="project" value="UniProtKB-KW"/>
</dbReference>
<accession>A0A9D1ZIA7</accession>
<evidence type="ECO:0000313" key="3">
    <source>
        <dbReference type="EMBL" id="HIY88844.1"/>
    </source>
</evidence>
<evidence type="ECO:0000259" key="2">
    <source>
        <dbReference type="Pfam" id="PF13635"/>
    </source>
</evidence>
<evidence type="ECO:0000259" key="1">
    <source>
        <dbReference type="Pfam" id="PF13173"/>
    </source>
</evidence>
<dbReference type="AlphaFoldDB" id="A0A9D1ZIA7"/>
<dbReference type="InterPro" id="IPR041682">
    <property type="entry name" value="AAA_14"/>
</dbReference>
<gene>
    <name evidence="3" type="ORF">H9824_09095</name>
</gene>
<protein>
    <submittedName>
        <fullName evidence="3">ATP-binding protein</fullName>
    </submittedName>
</protein>
<reference evidence="3" key="1">
    <citation type="journal article" date="2021" name="PeerJ">
        <title>Extensive microbial diversity within the chicken gut microbiome revealed by metagenomics and culture.</title>
        <authorList>
            <person name="Gilroy R."/>
            <person name="Ravi A."/>
            <person name="Getino M."/>
            <person name="Pursley I."/>
            <person name="Horton D.L."/>
            <person name="Alikhan N.F."/>
            <person name="Baker D."/>
            <person name="Gharbi K."/>
            <person name="Hall N."/>
            <person name="Watson M."/>
            <person name="Adriaenssens E.M."/>
            <person name="Foster-Nyarko E."/>
            <person name="Jarju S."/>
            <person name="Secka A."/>
            <person name="Antonio M."/>
            <person name="Oren A."/>
            <person name="Chaudhuri R.R."/>
            <person name="La Ragione R."/>
            <person name="Hildebrand F."/>
            <person name="Pallen M.J."/>
        </authorList>
    </citation>
    <scope>NUCLEOTIDE SEQUENCE</scope>
    <source>
        <strain evidence="3">Gambia2-208</strain>
    </source>
</reference>
<feature type="domain" description="AAA" evidence="1">
    <location>
        <begin position="21"/>
        <end position="151"/>
    </location>
</feature>
<feature type="domain" description="DUF4143" evidence="2">
    <location>
        <begin position="198"/>
        <end position="356"/>
    </location>
</feature>
<dbReference type="PANTHER" id="PTHR33295">
    <property type="entry name" value="ATPASE"/>
    <property type="match status" value="1"/>
</dbReference>
<dbReference type="Pfam" id="PF13635">
    <property type="entry name" value="DUF4143"/>
    <property type="match status" value="1"/>
</dbReference>
<sequence length="417" mass="48514">MNISRNSYLNQLVAGQGNGLIKIVTGIRRCGKSYLLFRLFHDYLISKEVKEDHIVKVALDDLMNEELREPHALLRHIRGRIRDEGMYYVLLDEIQLVPDFHEVLNSLLHVRNADVYVTGSNSKFLSKDVVTEFRGRGDEIHLHPLSFSEFMQGYQGDKWNGWREYYTFGGLPLILSLETEQKKSEYLKNLYESVYLVDILERNKVRNKAEFDELARIIASSVGSPCNPTKLSNTFKSVKNVTVSSASIARYLSYMEYAFLIEKSVRYNIKGKKYINTLSKYYFSDLGIRNALLGFRQQEESHIMENIIYNELRTRGYHVDVGMVEERTTDRNNKTIRKQYEVDFVANQGNRRYYIQSAFAMPDEAKTRQETASLTRIDDSFKKIIVVKDDIMPKRDENGIVTIGIMDFLLQPDSMDY</sequence>
<dbReference type="InterPro" id="IPR027417">
    <property type="entry name" value="P-loop_NTPase"/>
</dbReference>
<dbReference type="InterPro" id="IPR025420">
    <property type="entry name" value="DUF4143"/>
</dbReference>
<dbReference type="EMBL" id="DXCV01000061">
    <property type="protein sequence ID" value="HIY88844.1"/>
    <property type="molecule type" value="Genomic_DNA"/>
</dbReference>
<keyword evidence="3" id="KW-0067">ATP-binding</keyword>
<proteinExistence type="predicted"/>
<dbReference type="Pfam" id="PF13173">
    <property type="entry name" value="AAA_14"/>
    <property type="match status" value="1"/>
</dbReference>
<reference evidence="3" key="2">
    <citation type="submission" date="2021-04" db="EMBL/GenBank/DDBJ databases">
        <authorList>
            <person name="Gilroy R."/>
        </authorList>
    </citation>
    <scope>NUCLEOTIDE SEQUENCE</scope>
    <source>
        <strain evidence="3">Gambia2-208</strain>
    </source>
</reference>
<dbReference type="Proteomes" id="UP000886851">
    <property type="component" value="Unassembled WGS sequence"/>
</dbReference>